<dbReference type="AlphaFoldDB" id="A0A2P2N5W6"/>
<organism evidence="1">
    <name type="scientific">Rhizophora mucronata</name>
    <name type="common">Asiatic mangrove</name>
    <dbReference type="NCBI Taxonomy" id="61149"/>
    <lineage>
        <taxon>Eukaryota</taxon>
        <taxon>Viridiplantae</taxon>
        <taxon>Streptophyta</taxon>
        <taxon>Embryophyta</taxon>
        <taxon>Tracheophyta</taxon>
        <taxon>Spermatophyta</taxon>
        <taxon>Magnoliopsida</taxon>
        <taxon>eudicotyledons</taxon>
        <taxon>Gunneridae</taxon>
        <taxon>Pentapetalae</taxon>
        <taxon>rosids</taxon>
        <taxon>fabids</taxon>
        <taxon>Malpighiales</taxon>
        <taxon>Rhizophoraceae</taxon>
        <taxon>Rhizophora</taxon>
    </lineage>
</organism>
<dbReference type="EMBL" id="GGEC01057378">
    <property type="protein sequence ID" value="MBX37862.1"/>
    <property type="molecule type" value="Transcribed_RNA"/>
</dbReference>
<protein>
    <submittedName>
        <fullName evidence="1">Uncharacterized protein</fullName>
    </submittedName>
</protein>
<proteinExistence type="predicted"/>
<sequence length="59" mass="6748">MTTSFICRALLYTNMPWPSVVSSHKLLISPRSKFLGCMTSVQRQGTKLSLRFFTHAEKN</sequence>
<evidence type="ECO:0000313" key="1">
    <source>
        <dbReference type="EMBL" id="MBX37862.1"/>
    </source>
</evidence>
<accession>A0A2P2N5W6</accession>
<reference evidence="1" key="1">
    <citation type="submission" date="2018-02" db="EMBL/GenBank/DDBJ databases">
        <title>Rhizophora mucronata_Transcriptome.</title>
        <authorList>
            <person name="Meera S.P."/>
            <person name="Sreeshan A."/>
            <person name="Augustine A."/>
        </authorList>
    </citation>
    <scope>NUCLEOTIDE SEQUENCE</scope>
    <source>
        <tissue evidence="1">Leaf</tissue>
    </source>
</reference>
<name>A0A2P2N5W6_RHIMU</name>